<evidence type="ECO:0000256" key="1">
    <source>
        <dbReference type="ARBA" id="ARBA00023015"/>
    </source>
</evidence>
<feature type="domain" description="HTH hxlR-type" evidence="4">
    <location>
        <begin position="17"/>
        <end position="116"/>
    </location>
</feature>
<dbReference type="GO" id="GO:0003677">
    <property type="term" value="F:DNA binding"/>
    <property type="evidence" value="ECO:0007669"/>
    <property type="project" value="UniProtKB-KW"/>
</dbReference>
<dbReference type="KEGG" id="mana:MAMMFC1_01573"/>
<dbReference type="AlphaFoldDB" id="A0A348AIK8"/>
<keyword evidence="2" id="KW-0238">DNA-binding</keyword>
<dbReference type="EMBL" id="AP018449">
    <property type="protein sequence ID" value="BBB90906.1"/>
    <property type="molecule type" value="Genomic_DNA"/>
</dbReference>
<gene>
    <name evidence="5" type="primary">yybR_2</name>
    <name evidence="5" type="ORF">MAMMFC1_01573</name>
</gene>
<keyword evidence="6" id="KW-1185">Reference proteome</keyword>
<evidence type="ECO:0000256" key="3">
    <source>
        <dbReference type="ARBA" id="ARBA00023163"/>
    </source>
</evidence>
<dbReference type="Pfam" id="PF01638">
    <property type="entry name" value="HxlR"/>
    <property type="match status" value="1"/>
</dbReference>
<dbReference type="InterPro" id="IPR036390">
    <property type="entry name" value="WH_DNA-bd_sf"/>
</dbReference>
<dbReference type="RefSeq" id="WP_126307904.1">
    <property type="nucleotide sequence ID" value="NZ_AP018449.1"/>
</dbReference>
<dbReference type="InterPro" id="IPR036388">
    <property type="entry name" value="WH-like_DNA-bd_sf"/>
</dbReference>
<keyword evidence="3" id="KW-0804">Transcription</keyword>
<dbReference type="PANTHER" id="PTHR33204:SF29">
    <property type="entry name" value="TRANSCRIPTIONAL REGULATOR"/>
    <property type="match status" value="1"/>
</dbReference>
<keyword evidence="1" id="KW-0805">Transcription regulation</keyword>
<accession>A0A348AIK8</accession>
<reference evidence="5 6" key="1">
    <citation type="journal article" date="2018" name="Int. J. Syst. Evol. Microbiol.">
        <title>Methylomusa anaerophila gen. nov., sp. nov., an anaerobic methanol-utilizing bacterium isolated from a microbial fuel cell.</title>
        <authorList>
            <person name="Amano N."/>
            <person name="Yamamuro A."/>
            <person name="Miyahara M."/>
            <person name="Kouzuma A."/>
            <person name="Abe T."/>
            <person name="Watanabe K."/>
        </authorList>
    </citation>
    <scope>NUCLEOTIDE SEQUENCE [LARGE SCALE GENOMIC DNA]</scope>
    <source>
        <strain evidence="5 6">MMFC1</strain>
    </source>
</reference>
<evidence type="ECO:0000313" key="5">
    <source>
        <dbReference type="EMBL" id="BBB90906.1"/>
    </source>
</evidence>
<evidence type="ECO:0000259" key="4">
    <source>
        <dbReference type="PROSITE" id="PS51118"/>
    </source>
</evidence>
<proteinExistence type="predicted"/>
<organism evidence="5 6">
    <name type="scientific">Methylomusa anaerophila</name>
    <dbReference type="NCBI Taxonomy" id="1930071"/>
    <lineage>
        <taxon>Bacteria</taxon>
        <taxon>Bacillati</taxon>
        <taxon>Bacillota</taxon>
        <taxon>Negativicutes</taxon>
        <taxon>Selenomonadales</taxon>
        <taxon>Sporomusaceae</taxon>
        <taxon>Methylomusa</taxon>
    </lineage>
</organism>
<protein>
    <submittedName>
        <fullName evidence="5">Putative HTH-type transcriptional regulator YybR</fullName>
    </submittedName>
</protein>
<sequence length="129" mass="14563">MSEKVMDETYVAENQLCPLRFTVDVIGGKWKLPIICMLANGLPTRYSSIKRKLTGITNMMLSQSLKELEASGIIHREQYNEIPPRVEYTLTDKGKSIIPPLIKLAEWGAEHMQEGKTCAVFCDTCQSIK</sequence>
<dbReference type="OrthoDB" id="9791143at2"/>
<dbReference type="Gene3D" id="1.10.10.10">
    <property type="entry name" value="Winged helix-like DNA-binding domain superfamily/Winged helix DNA-binding domain"/>
    <property type="match status" value="1"/>
</dbReference>
<dbReference type="PROSITE" id="PS51118">
    <property type="entry name" value="HTH_HXLR"/>
    <property type="match status" value="1"/>
</dbReference>
<evidence type="ECO:0000256" key="2">
    <source>
        <dbReference type="ARBA" id="ARBA00023125"/>
    </source>
</evidence>
<dbReference type="SUPFAM" id="SSF46785">
    <property type="entry name" value="Winged helix' DNA-binding domain"/>
    <property type="match status" value="1"/>
</dbReference>
<dbReference type="InterPro" id="IPR002577">
    <property type="entry name" value="HTH_HxlR"/>
</dbReference>
<name>A0A348AIK8_9FIRM</name>
<dbReference type="Proteomes" id="UP000276437">
    <property type="component" value="Chromosome"/>
</dbReference>
<dbReference type="PANTHER" id="PTHR33204">
    <property type="entry name" value="TRANSCRIPTIONAL REGULATOR, MARR FAMILY"/>
    <property type="match status" value="1"/>
</dbReference>
<evidence type="ECO:0000313" key="6">
    <source>
        <dbReference type="Proteomes" id="UP000276437"/>
    </source>
</evidence>